<keyword evidence="1" id="KW-0812">Transmembrane</keyword>
<feature type="transmembrane region" description="Helical" evidence="1">
    <location>
        <begin position="6"/>
        <end position="24"/>
    </location>
</feature>
<dbReference type="Gene3D" id="1.20.1530.20">
    <property type="match status" value="1"/>
</dbReference>
<name>A0ABV6B7I4_9GAMM</name>
<keyword evidence="1" id="KW-1133">Transmembrane helix</keyword>
<dbReference type="EMBL" id="JBHLXP010000001">
    <property type="protein sequence ID" value="MFC0046835.1"/>
    <property type="molecule type" value="Genomic_DNA"/>
</dbReference>
<keyword evidence="3" id="KW-1185">Reference proteome</keyword>
<feature type="transmembrane region" description="Helical" evidence="1">
    <location>
        <begin position="67"/>
        <end position="86"/>
    </location>
</feature>
<comment type="caution">
    <text evidence="2">The sequence shown here is derived from an EMBL/GenBank/DDBJ whole genome shotgun (WGS) entry which is preliminary data.</text>
</comment>
<dbReference type="RefSeq" id="WP_377239439.1">
    <property type="nucleotide sequence ID" value="NZ_JBHLXP010000001.1"/>
</dbReference>
<reference evidence="2 3" key="1">
    <citation type="submission" date="2024-09" db="EMBL/GenBank/DDBJ databases">
        <authorList>
            <person name="Sun Q."/>
            <person name="Mori K."/>
        </authorList>
    </citation>
    <scope>NUCLEOTIDE SEQUENCE [LARGE SCALE GENOMIC DNA]</scope>
    <source>
        <strain evidence="2 3">KCTC 23315</strain>
    </source>
</reference>
<proteinExistence type="predicted"/>
<gene>
    <name evidence="2" type="ORF">ACFFJP_00865</name>
</gene>
<feature type="transmembrane region" description="Helical" evidence="1">
    <location>
        <begin position="169"/>
        <end position="188"/>
    </location>
</feature>
<feature type="transmembrane region" description="Helical" evidence="1">
    <location>
        <begin position="194"/>
        <end position="211"/>
    </location>
</feature>
<dbReference type="InterPro" id="IPR038770">
    <property type="entry name" value="Na+/solute_symporter_sf"/>
</dbReference>
<feature type="transmembrane region" description="Helical" evidence="1">
    <location>
        <begin position="36"/>
        <end position="55"/>
    </location>
</feature>
<evidence type="ECO:0000313" key="3">
    <source>
        <dbReference type="Proteomes" id="UP001589813"/>
    </source>
</evidence>
<feature type="transmembrane region" description="Helical" evidence="1">
    <location>
        <begin position="245"/>
        <end position="266"/>
    </location>
</feature>
<sequence>MNGWLDSWAMLNSILIMLALGLAWRQGDARQQTSVLLRATLGYNLLIPALGLSILASQTSWFQHDTLLAMALCIAAGGGTSVGAFVQKTGAAPALTATLIILLQGLSLAVIAGLTWFGVFAFGAVSLADLAGYLLLITAAPWLAGIAVTRHWPKLSLRWQPRLERTGSALVLMLVLALLLRHGAEVLGGPAEPLWAATTLVLLLVLPPLLLERQRVLRKTLVLVNLVRNLTLTLALLALMPQASALLPTVLAFGLAMYLLCGWLLWRWRALR</sequence>
<evidence type="ECO:0000313" key="2">
    <source>
        <dbReference type="EMBL" id="MFC0046835.1"/>
    </source>
</evidence>
<feature type="transmembrane region" description="Helical" evidence="1">
    <location>
        <begin position="130"/>
        <end position="148"/>
    </location>
</feature>
<feature type="transmembrane region" description="Helical" evidence="1">
    <location>
        <begin position="98"/>
        <end position="124"/>
    </location>
</feature>
<evidence type="ECO:0000256" key="1">
    <source>
        <dbReference type="SAM" id="Phobius"/>
    </source>
</evidence>
<feature type="transmembrane region" description="Helical" evidence="1">
    <location>
        <begin position="220"/>
        <end position="239"/>
    </location>
</feature>
<protein>
    <submittedName>
        <fullName evidence="2">Uncharacterized protein</fullName>
    </submittedName>
</protein>
<keyword evidence="1" id="KW-0472">Membrane</keyword>
<accession>A0ABV6B7I4</accession>
<organism evidence="2 3">
    <name type="scientific">Rheinheimera tilapiae</name>
    <dbReference type="NCBI Taxonomy" id="875043"/>
    <lineage>
        <taxon>Bacteria</taxon>
        <taxon>Pseudomonadati</taxon>
        <taxon>Pseudomonadota</taxon>
        <taxon>Gammaproteobacteria</taxon>
        <taxon>Chromatiales</taxon>
        <taxon>Chromatiaceae</taxon>
        <taxon>Rheinheimera</taxon>
    </lineage>
</organism>
<dbReference type="Proteomes" id="UP001589813">
    <property type="component" value="Unassembled WGS sequence"/>
</dbReference>